<keyword evidence="2" id="KW-1133">Transmembrane helix</keyword>
<keyword evidence="2" id="KW-0812">Transmembrane</keyword>
<feature type="transmembrane region" description="Helical" evidence="2">
    <location>
        <begin position="492"/>
        <end position="510"/>
    </location>
</feature>
<dbReference type="OrthoDB" id="8087at2157"/>
<dbReference type="PANTHER" id="PTHR10566">
    <property type="entry name" value="CHAPERONE-ACTIVITY OF BC1 COMPLEX CABC1 -RELATED"/>
    <property type="match status" value="1"/>
</dbReference>
<reference evidence="4 5" key="1">
    <citation type="submission" date="2020-06" db="EMBL/GenBank/DDBJ databases">
        <title>Methanolobus halotolerans sp. nov., isolated from a saline lake Tus in Siberia.</title>
        <authorList>
            <person name="Shen Y."/>
            <person name="Chen S.-C."/>
            <person name="Lai M.-C."/>
            <person name="Huang H.-H."/>
            <person name="Chiu H.-H."/>
            <person name="Tang S.-L."/>
            <person name="Rogozin D.Y."/>
            <person name="Degermendzhy A.G."/>
        </authorList>
    </citation>
    <scope>NUCLEOTIDE SEQUENCE [LARGE SCALE GENOMIC DNA]</scope>
    <source>
        <strain evidence="4 5">DSM 21339</strain>
    </source>
</reference>
<dbReference type="InterPro" id="IPR050154">
    <property type="entry name" value="UbiB_kinase"/>
</dbReference>
<evidence type="ECO:0000259" key="3">
    <source>
        <dbReference type="Pfam" id="PF03109"/>
    </source>
</evidence>
<sequence>MFKKLRRYITIFRVFSKYNLFSLLYTEANNYYVSSKRNPCVADVKNQKNAEKLRMALEELGPTFVKLGQILSKRPDIVPPVYVEELSGLQDNVRSIDFEQMKIAFDGFQCRIDESGEQVSDFDVLDVFDSFNKVPIASASIAQVYEAQLDGKKVAVKITRPNIIDTINLDLDILDDMKPLMVKVLGLGSNFDIDAFLFEFRDLLNREIDLRNEARNLKRFRDNFEDVKEVHVPQVYDEYSNESVLIMEYMEGVPVKKVSRISVEKRKWYAKIISQSYLKQVYLDGFYHADPHSSNILIQEDGIAYIDFGAVGTIDDELRRNMLNLFYGIYKKKIDIVFDAFLKISGVYREDINVRRFRIDLDDIISKQNYSVGERQSDNYATLGLRYNLSLPSEFSTLERALILIEANCFELDPKFNLLENAKDIINQVLLKRYSPFEAAEYLQLEGDRYLDIVKDLPQGINDVIETIRGYRIERFEQKSKEIKRYRTVDTALKYIFLIAILISSAYLAVNGEGYLPTMGVVGFSSSIVLFGIMFFRSS</sequence>
<dbReference type="InterPro" id="IPR011009">
    <property type="entry name" value="Kinase-like_dom_sf"/>
</dbReference>
<dbReference type="CDD" id="cd05121">
    <property type="entry name" value="ABC1_ADCK3-like"/>
    <property type="match status" value="1"/>
</dbReference>
<evidence type="ECO:0000256" key="1">
    <source>
        <dbReference type="ARBA" id="ARBA00009670"/>
    </source>
</evidence>
<dbReference type="KEGG" id="mzi:HWN40_13370"/>
<dbReference type="GeneID" id="55822683"/>
<dbReference type="Proteomes" id="UP000509594">
    <property type="component" value="Chromosome"/>
</dbReference>
<dbReference type="Pfam" id="PF03109">
    <property type="entry name" value="ABC1"/>
    <property type="match status" value="1"/>
</dbReference>
<dbReference type="SUPFAM" id="SSF56112">
    <property type="entry name" value="Protein kinase-like (PK-like)"/>
    <property type="match status" value="1"/>
</dbReference>
<name>A0A7D5EAB6_9EURY</name>
<keyword evidence="5" id="KW-1185">Reference proteome</keyword>
<keyword evidence="4" id="KW-0418">Kinase</keyword>
<organism evidence="4 5">
    <name type="scientific">Methanolobus zinderi</name>
    <dbReference type="NCBI Taxonomy" id="536044"/>
    <lineage>
        <taxon>Archaea</taxon>
        <taxon>Methanobacteriati</taxon>
        <taxon>Methanobacteriota</taxon>
        <taxon>Stenosarchaea group</taxon>
        <taxon>Methanomicrobia</taxon>
        <taxon>Methanosarcinales</taxon>
        <taxon>Methanosarcinaceae</taxon>
        <taxon>Methanolobus</taxon>
    </lineage>
</organism>
<evidence type="ECO:0000313" key="4">
    <source>
        <dbReference type="EMBL" id="QLC51137.1"/>
    </source>
</evidence>
<proteinExistence type="inferred from homology"/>
<evidence type="ECO:0000313" key="5">
    <source>
        <dbReference type="Proteomes" id="UP000509594"/>
    </source>
</evidence>
<comment type="similarity">
    <text evidence="1">Belongs to the protein kinase superfamily. ADCK protein kinase family.</text>
</comment>
<keyword evidence="4" id="KW-0808">Transferase</keyword>
<protein>
    <submittedName>
        <fullName evidence="4">AarF/ABC1/UbiB kinase family protein</fullName>
    </submittedName>
</protein>
<dbReference type="InterPro" id="IPR004147">
    <property type="entry name" value="ABC1_dom"/>
</dbReference>
<evidence type="ECO:0000256" key="2">
    <source>
        <dbReference type="SAM" id="Phobius"/>
    </source>
</evidence>
<gene>
    <name evidence="4" type="ORF">HWN40_13370</name>
</gene>
<feature type="domain" description="ABC1 atypical kinase-like" evidence="3">
    <location>
        <begin position="123"/>
        <end position="333"/>
    </location>
</feature>
<dbReference type="AlphaFoldDB" id="A0A7D5EAB6"/>
<accession>A0A7D5EAB6</accession>
<dbReference type="PANTHER" id="PTHR10566:SF113">
    <property type="entry name" value="PROTEIN ACTIVITY OF BC1 COMPLEX KINASE 7, CHLOROPLASTIC"/>
    <property type="match status" value="1"/>
</dbReference>
<dbReference type="Gene3D" id="1.10.510.10">
    <property type="entry name" value="Transferase(Phosphotransferase) domain 1"/>
    <property type="match status" value="1"/>
</dbReference>
<feature type="transmembrane region" description="Helical" evidence="2">
    <location>
        <begin position="516"/>
        <end position="536"/>
    </location>
</feature>
<dbReference type="EMBL" id="CP058215">
    <property type="protein sequence ID" value="QLC51137.1"/>
    <property type="molecule type" value="Genomic_DNA"/>
</dbReference>
<dbReference type="GO" id="GO:0016301">
    <property type="term" value="F:kinase activity"/>
    <property type="evidence" value="ECO:0007669"/>
    <property type="project" value="UniProtKB-KW"/>
</dbReference>
<keyword evidence="2" id="KW-0472">Membrane</keyword>
<dbReference type="RefSeq" id="WP_176966191.1">
    <property type="nucleotide sequence ID" value="NZ_CP058215.1"/>
</dbReference>